<feature type="domain" description="Alpha-D-phosphohexomutase alpha/beta/alpha" evidence="10">
    <location>
        <begin position="41"/>
        <end position="180"/>
    </location>
</feature>
<dbReference type="Gene3D" id="3.30.310.50">
    <property type="entry name" value="Alpha-D-phosphohexomutase, C-terminal domain"/>
    <property type="match status" value="1"/>
</dbReference>
<comment type="cofactor">
    <cofactor evidence="1">
        <name>Mg(2+)</name>
        <dbReference type="ChEBI" id="CHEBI:18420"/>
    </cofactor>
</comment>
<dbReference type="EC" id="5.4.2.2" evidence="7"/>
<proteinExistence type="inferred from homology"/>
<evidence type="ECO:0000256" key="4">
    <source>
        <dbReference type="ARBA" id="ARBA00022723"/>
    </source>
</evidence>
<dbReference type="Pfam" id="PF02880">
    <property type="entry name" value="PGM_PMM_III"/>
    <property type="match status" value="1"/>
</dbReference>
<gene>
    <name evidence="13" type="primary">pgm</name>
    <name evidence="13" type="ORF">LG368_08155</name>
</gene>
<dbReference type="AlphaFoldDB" id="A0A9X1IQ44"/>
<dbReference type="NCBIfam" id="TIGR01132">
    <property type="entry name" value="pgm"/>
    <property type="match status" value="1"/>
</dbReference>
<dbReference type="Pfam" id="PF00408">
    <property type="entry name" value="PGM_PMM_IV"/>
    <property type="match status" value="1"/>
</dbReference>
<organism evidence="13 14">
    <name type="scientific">Marinomonas algarum</name>
    <dbReference type="NCBI Taxonomy" id="2883105"/>
    <lineage>
        <taxon>Bacteria</taxon>
        <taxon>Pseudomonadati</taxon>
        <taxon>Pseudomonadota</taxon>
        <taxon>Gammaproteobacteria</taxon>
        <taxon>Oceanospirillales</taxon>
        <taxon>Oceanospirillaceae</taxon>
        <taxon>Marinomonas</taxon>
    </lineage>
</organism>
<keyword evidence="6 13" id="KW-0413">Isomerase</keyword>
<feature type="domain" description="Alpha-D-phosphohexomutase alpha/beta/alpha" evidence="11">
    <location>
        <begin position="211"/>
        <end position="315"/>
    </location>
</feature>
<evidence type="ECO:0000313" key="13">
    <source>
        <dbReference type="EMBL" id="MCB5161873.1"/>
    </source>
</evidence>
<dbReference type="InterPro" id="IPR005843">
    <property type="entry name" value="A-D-PHexomutase_C"/>
</dbReference>
<dbReference type="EMBL" id="JAJATW010000010">
    <property type="protein sequence ID" value="MCB5161873.1"/>
    <property type="molecule type" value="Genomic_DNA"/>
</dbReference>
<evidence type="ECO:0000259" key="11">
    <source>
        <dbReference type="Pfam" id="PF02879"/>
    </source>
</evidence>
<dbReference type="RefSeq" id="WP_226754240.1">
    <property type="nucleotide sequence ID" value="NZ_JAJATW010000010.1"/>
</dbReference>
<feature type="domain" description="Alpha-D-phosphohexomutase alpha/beta/alpha" evidence="12">
    <location>
        <begin position="322"/>
        <end position="442"/>
    </location>
</feature>
<dbReference type="InterPro" id="IPR005852">
    <property type="entry name" value="PGM_a-D-Glc-sp"/>
</dbReference>
<feature type="domain" description="Alpha-D-phosphohexomutase C-terminal" evidence="9">
    <location>
        <begin position="491"/>
        <end position="537"/>
    </location>
</feature>
<dbReference type="InterPro" id="IPR005846">
    <property type="entry name" value="A-D-PHexomutase_a/b/a-III"/>
</dbReference>
<dbReference type="PANTHER" id="PTHR22573:SF57">
    <property type="entry name" value="PHOSPHOGLUCOMUTASE"/>
    <property type="match status" value="1"/>
</dbReference>
<dbReference type="Pfam" id="PF02878">
    <property type="entry name" value="PGM_PMM_I"/>
    <property type="match status" value="1"/>
</dbReference>
<protein>
    <recommendedName>
        <fullName evidence="7">Phosphoglucomutase</fullName>
        <ecNumber evidence="7">5.4.2.2</ecNumber>
    </recommendedName>
</protein>
<keyword evidence="3" id="KW-0597">Phosphoprotein</keyword>
<dbReference type="InterPro" id="IPR016055">
    <property type="entry name" value="A-D-PHexomutase_a/b/a-I/II/III"/>
</dbReference>
<accession>A0A9X1IQ44</accession>
<dbReference type="SUPFAM" id="SSF53738">
    <property type="entry name" value="Phosphoglucomutase, first 3 domains"/>
    <property type="match status" value="3"/>
</dbReference>
<dbReference type="PROSITE" id="PS00710">
    <property type="entry name" value="PGM_PMM"/>
    <property type="match status" value="1"/>
</dbReference>
<evidence type="ECO:0000256" key="8">
    <source>
        <dbReference type="RuleBase" id="RU004326"/>
    </source>
</evidence>
<dbReference type="PANTHER" id="PTHR22573">
    <property type="entry name" value="PHOSPHOHEXOMUTASE FAMILY MEMBER"/>
    <property type="match status" value="1"/>
</dbReference>
<keyword evidence="4 8" id="KW-0479">Metal-binding</keyword>
<comment type="similarity">
    <text evidence="2 8">Belongs to the phosphohexose mutase family.</text>
</comment>
<evidence type="ECO:0000256" key="5">
    <source>
        <dbReference type="ARBA" id="ARBA00022842"/>
    </source>
</evidence>
<dbReference type="InterPro" id="IPR005845">
    <property type="entry name" value="A-D-PHexomutase_a/b/a-II"/>
</dbReference>
<dbReference type="GO" id="GO:0000287">
    <property type="term" value="F:magnesium ion binding"/>
    <property type="evidence" value="ECO:0007669"/>
    <property type="project" value="InterPro"/>
</dbReference>
<reference evidence="13" key="1">
    <citation type="submission" date="2021-10" db="EMBL/GenBank/DDBJ databases">
        <title>Marinomonas pontica sp. nov., isolated from the Black Sea.</title>
        <authorList>
            <person name="Zhao L.-H."/>
            <person name="Xue J.-H."/>
        </authorList>
    </citation>
    <scope>NUCLEOTIDE SEQUENCE</scope>
    <source>
        <strain evidence="13">E8</strain>
    </source>
</reference>
<sequence length="548" mass="58907">MALHPQAGQLASHDLLVNLPQLMTAYYTKQPRVSTHPDERVAFGTSGHRGSALNGSFNERHILAIAQAIAEYRLAQQITGPLYLGKDTHGLSEAAFQTVLSVLTANGVRVRTQLGGGYTPTPVISHAVLTHNQSESDVSDGIVITPSHNPPEDGGIKYNSSKGGPADKAITDWVAERANALLEAELDGVKRFSEEQSVQSGLIEPFDYLNHYVDDLGNVVDMAAIANAKIRIGVDPMGGSGIHYWQPIAEKYGLDITVVNTEVDATFRFVPRDKDGRIRMDCSSPYAMQGLLALKDDFDIAVGNDPDYDRHGIVCAGSGLMNPNAYLAVAIEYLAQHRPNWPQDVQFGKTLVSSGMIDRVVSGLDRTLCEVPVGFKWYVDGMLEGSMAFGGEESAGASFLRKDAGVWTTDKDGFIMALLAAEILAVTGKDPQTLYDAQVERYGRPFYKRIDVAATSAQKAILGALDAKNVTQKNLAGEAIVSVLTHAPGNGAAIGGLKVSTENGWFAARPSGTESVYKIYLESFVSEAHLSELEKEAIALVDNVLAAS</sequence>
<dbReference type="GO" id="GO:0004614">
    <property type="term" value="F:phosphoglucomutase activity"/>
    <property type="evidence" value="ECO:0007669"/>
    <property type="project" value="UniProtKB-UniRule"/>
</dbReference>
<dbReference type="InterPro" id="IPR005844">
    <property type="entry name" value="A-D-PHexomutase_a/b/a-I"/>
</dbReference>
<dbReference type="GO" id="GO:0005975">
    <property type="term" value="P:carbohydrate metabolic process"/>
    <property type="evidence" value="ECO:0007669"/>
    <property type="project" value="UniProtKB-UniRule"/>
</dbReference>
<evidence type="ECO:0000259" key="10">
    <source>
        <dbReference type="Pfam" id="PF02878"/>
    </source>
</evidence>
<dbReference type="Pfam" id="PF02879">
    <property type="entry name" value="PGM_PMM_II"/>
    <property type="match status" value="1"/>
</dbReference>
<comment type="caution">
    <text evidence="13">The sequence shown here is derived from an EMBL/GenBank/DDBJ whole genome shotgun (WGS) entry which is preliminary data.</text>
</comment>
<evidence type="ECO:0000256" key="7">
    <source>
        <dbReference type="NCBIfam" id="TIGR01132"/>
    </source>
</evidence>
<name>A0A9X1IQ44_9GAMM</name>
<evidence type="ECO:0000256" key="3">
    <source>
        <dbReference type="ARBA" id="ARBA00022553"/>
    </source>
</evidence>
<dbReference type="SUPFAM" id="SSF55957">
    <property type="entry name" value="Phosphoglucomutase, C-terminal domain"/>
    <property type="match status" value="1"/>
</dbReference>
<dbReference type="Proteomes" id="UP001139095">
    <property type="component" value="Unassembled WGS sequence"/>
</dbReference>
<evidence type="ECO:0000256" key="2">
    <source>
        <dbReference type="ARBA" id="ARBA00010231"/>
    </source>
</evidence>
<dbReference type="InterPro" id="IPR045244">
    <property type="entry name" value="PGM"/>
</dbReference>
<keyword evidence="14" id="KW-1185">Reference proteome</keyword>
<dbReference type="Gene3D" id="3.40.120.10">
    <property type="entry name" value="Alpha-D-Glucose-1,6-Bisphosphate, subunit A, domain 3"/>
    <property type="match status" value="3"/>
</dbReference>
<dbReference type="InterPro" id="IPR016066">
    <property type="entry name" value="A-D-PHexomutase_CS"/>
</dbReference>
<dbReference type="InterPro" id="IPR036900">
    <property type="entry name" value="A-D-PHexomutase_C_sf"/>
</dbReference>
<dbReference type="CDD" id="cd05801">
    <property type="entry name" value="PGM_like3"/>
    <property type="match status" value="1"/>
</dbReference>
<keyword evidence="5 8" id="KW-0460">Magnesium</keyword>
<evidence type="ECO:0000256" key="1">
    <source>
        <dbReference type="ARBA" id="ARBA00001946"/>
    </source>
</evidence>
<evidence type="ECO:0000259" key="9">
    <source>
        <dbReference type="Pfam" id="PF00408"/>
    </source>
</evidence>
<evidence type="ECO:0000259" key="12">
    <source>
        <dbReference type="Pfam" id="PF02880"/>
    </source>
</evidence>
<evidence type="ECO:0000256" key="6">
    <source>
        <dbReference type="ARBA" id="ARBA00023235"/>
    </source>
</evidence>
<evidence type="ECO:0000313" key="14">
    <source>
        <dbReference type="Proteomes" id="UP001139095"/>
    </source>
</evidence>
<dbReference type="GO" id="GO:0005829">
    <property type="term" value="C:cytosol"/>
    <property type="evidence" value="ECO:0007669"/>
    <property type="project" value="TreeGrafter"/>
</dbReference>